<keyword evidence="4" id="KW-1133">Transmembrane helix</keyword>
<comment type="caution">
    <text evidence="6">The sequence shown here is derived from an EMBL/GenBank/DDBJ whole genome shotgun (WGS) entry which is preliminary data.</text>
</comment>
<dbReference type="InterPro" id="IPR036013">
    <property type="entry name" value="Band_7/SPFH_dom_sf"/>
</dbReference>
<dbReference type="SUPFAM" id="SSF117892">
    <property type="entry name" value="Band 7/SPFH domain"/>
    <property type="match status" value="1"/>
</dbReference>
<protein>
    <recommendedName>
        <fullName evidence="5">Band 7 domain-containing protein</fullName>
    </recommendedName>
</protein>
<accession>A0A367U7G8</accession>
<dbReference type="PANTHER" id="PTHR23222">
    <property type="entry name" value="PROHIBITIN"/>
    <property type="match status" value="1"/>
</dbReference>
<feature type="domain" description="Band 7" evidence="5">
    <location>
        <begin position="63"/>
        <end position="236"/>
    </location>
</feature>
<dbReference type="AlphaFoldDB" id="A0A367U7G8"/>
<keyword evidence="7" id="KW-1185">Reference proteome</keyword>
<feature type="non-terminal residue" evidence="6">
    <location>
        <position position="369"/>
    </location>
</feature>
<dbReference type="InterPro" id="IPR000163">
    <property type="entry name" value="Prohibitin"/>
</dbReference>
<feature type="region of interest" description="Disordered" evidence="3">
    <location>
        <begin position="320"/>
        <end position="369"/>
    </location>
</feature>
<sequence length="369" mass="41177">MVDSATVAPGAPDENGTARKRGRWSIFWRRFFISAGVRLRRLRTAFLIGLLFLLVAIFALAPQIFITVPAGHVAVMWYRFFGGTVVDKSYGEGIHMIFPWDEMYIYDARLQNQARVYDTISSNGLSMEVDIAVRYRINREAVGMLHKLVGPNYAEVLVYPEIGSHARELISRYTPEQLYTETRAFIQAEILERMVNELGSSLVNQSFQGRLVTVEDVLIRSVTLPERVADAIERKAEQYQAMLEYDFRLAREEKEKQRKKIEAEGIREFQDIVAKTITEEYLRLRGIEATMTLATSKNSKTIIIGGKDGLPVILNTADAPTASSADSGSGAELVNDTAESLPNAGALNARSQEIAPQNAISPGVREPAD</sequence>
<dbReference type="InterPro" id="IPR001107">
    <property type="entry name" value="Band_7"/>
</dbReference>
<evidence type="ECO:0000259" key="5">
    <source>
        <dbReference type="SMART" id="SM00244"/>
    </source>
</evidence>
<dbReference type="GO" id="GO:0007005">
    <property type="term" value="P:mitochondrion organization"/>
    <property type="evidence" value="ECO:0007669"/>
    <property type="project" value="TreeGrafter"/>
</dbReference>
<dbReference type="EMBL" id="JPWA01000039">
    <property type="protein sequence ID" value="RCK04039.1"/>
    <property type="molecule type" value="Genomic_DNA"/>
</dbReference>
<evidence type="ECO:0000313" key="6">
    <source>
        <dbReference type="EMBL" id="RCK04039.1"/>
    </source>
</evidence>
<evidence type="ECO:0000256" key="1">
    <source>
        <dbReference type="ARBA" id="ARBA00004167"/>
    </source>
</evidence>
<dbReference type="Proteomes" id="UP000252419">
    <property type="component" value="Unassembled WGS sequence"/>
</dbReference>
<evidence type="ECO:0000256" key="4">
    <source>
        <dbReference type="SAM" id="Phobius"/>
    </source>
</evidence>
<feature type="transmembrane region" description="Helical" evidence="4">
    <location>
        <begin position="45"/>
        <end position="66"/>
    </location>
</feature>
<feature type="compositionally biased region" description="Polar residues" evidence="3">
    <location>
        <begin position="349"/>
        <end position="360"/>
    </location>
</feature>
<comment type="subcellular location">
    <subcellularLocation>
        <location evidence="1">Membrane</location>
        <topology evidence="1">Single-pass membrane protein</topology>
    </subcellularLocation>
</comment>
<dbReference type="CDD" id="cd03401">
    <property type="entry name" value="SPFH_prohibitin"/>
    <property type="match status" value="1"/>
</dbReference>
<keyword evidence="4" id="KW-0812">Transmembrane</keyword>
<reference evidence="6 7" key="1">
    <citation type="submission" date="2014-07" db="EMBL/GenBank/DDBJ databases">
        <title>Draft genome sequence of Thalassospira xianhensis P-4 (MCCC 1A02616).</title>
        <authorList>
            <person name="Lai Q."/>
            <person name="Shao Z."/>
        </authorList>
    </citation>
    <scope>NUCLEOTIDE SEQUENCE [LARGE SCALE GENOMIC DNA]</scope>
    <source>
        <strain evidence="6 7">MCCC 1A02616</strain>
    </source>
</reference>
<evidence type="ECO:0000256" key="3">
    <source>
        <dbReference type="SAM" id="MobiDB-lite"/>
    </source>
</evidence>
<keyword evidence="2 4" id="KW-0472">Membrane</keyword>
<dbReference type="Pfam" id="PF01145">
    <property type="entry name" value="Band_7"/>
    <property type="match status" value="1"/>
</dbReference>
<proteinExistence type="predicted"/>
<organism evidence="6 7">
    <name type="scientific">Thalassospira xianhensis MCCC 1A02616</name>
    <dbReference type="NCBI Taxonomy" id="1177929"/>
    <lineage>
        <taxon>Bacteria</taxon>
        <taxon>Pseudomonadati</taxon>
        <taxon>Pseudomonadota</taxon>
        <taxon>Alphaproteobacteria</taxon>
        <taxon>Rhodospirillales</taxon>
        <taxon>Thalassospiraceae</taxon>
        <taxon>Thalassospira</taxon>
    </lineage>
</organism>
<evidence type="ECO:0000313" key="7">
    <source>
        <dbReference type="Proteomes" id="UP000252419"/>
    </source>
</evidence>
<evidence type="ECO:0000256" key="2">
    <source>
        <dbReference type="ARBA" id="ARBA00023136"/>
    </source>
</evidence>
<dbReference type="GO" id="GO:0016020">
    <property type="term" value="C:membrane"/>
    <property type="evidence" value="ECO:0007669"/>
    <property type="project" value="UniProtKB-SubCell"/>
</dbReference>
<dbReference type="Gene3D" id="3.30.479.30">
    <property type="entry name" value="Band 7 domain"/>
    <property type="match status" value="1"/>
</dbReference>
<dbReference type="SMART" id="SM00244">
    <property type="entry name" value="PHB"/>
    <property type="match status" value="1"/>
</dbReference>
<gene>
    <name evidence="6" type="ORF">TH5_22230</name>
</gene>
<name>A0A367U7G8_9PROT</name>
<dbReference type="RefSeq" id="WP_147250160.1">
    <property type="nucleotide sequence ID" value="NZ_JPWA01000039.1"/>
</dbReference>
<feature type="compositionally biased region" description="Low complexity" evidence="3">
    <location>
        <begin position="320"/>
        <end position="331"/>
    </location>
</feature>
<dbReference type="PANTHER" id="PTHR23222:SF1">
    <property type="entry name" value="PROHIBITIN-2"/>
    <property type="match status" value="1"/>
</dbReference>